<comment type="caution">
    <text evidence="6">The sequence shown here is derived from an EMBL/GenBank/DDBJ whole genome shotgun (WGS) entry which is preliminary data.</text>
</comment>
<dbReference type="Pfam" id="PF00034">
    <property type="entry name" value="Cytochrom_C"/>
    <property type="match status" value="1"/>
</dbReference>
<dbReference type="GO" id="GO:0020037">
    <property type="term" value="F:heme binding"/>
    <property type="evidence" value="ECO:0007669"/>
    <property type="project" value="InterPro"/>
</dbReference>
<dbReference type="AlphaFoldDB" id="A0A2A4G944"/>
<dbReference type="InterPro" id="IPR012938">
    <property type="entry name" value="Glc/Sorbosone_DH"/>
</dbReference>
<proteinExistence type="predicted"/>
<reference evidence="6 7" key="1">
    <citation type="submission" date="2017-04" db="EMBL/GenBank/DDBJ databases">
        <title>A new member of the family Flavobacteriaceae isolated from ascidians.</title>
        <authorList>
            <person name="Chen L."/>
        </authorList>
    </citation>
    <scope>NUCLEOTIDE SEQUENCE [LARGE SCALE GENOMIC DNA]</scope>
    <source>
        <strain evidence="6 7">HQA918</strain>
    </source>
</reference>
<evidence type="ECO:0000313" key="7">
    <source>
        <dbReference type="Proteomes" id="UP000219559"/>
    </source>
</evidence>
<gene>
    <name evidence="6" type="ORF">B7P33_07150</name>
</gene>
<dbReference type="OrthoDB" id="9770043at2"/>
<dbReference type="PANTHER" id="PTHR19328">
    <property type="entry name" value="HEDGEHOG-INTERACTING PROTEIN"/>
    <property type="match status" value="1"/>
</dbReference>
<evidence type="ECO:0000256" key="4">
    <source>
        <dbReference type="PROSITE-ProRule" id="PRU00433"/>
    </source>
</evidence>
<dbReference type="InterPro" id="IPR011041">
    <property type="entry name" value="Quinoprot_gluc/sorb_DH_b-prop"/>
</dbReference>
<dbReference type="GO" id="GO:0046872">
    <property type="term" value="F:metal ion binding"/>
    <property type="evidence" value="ECO:0007669"/>
    <property type="project" value="UniProtKB-KW"/>
</dbReference>
<dbReference type="Proteomes" id="UP000219559">
    <property type="component" value="Unassembled WGS sequence"/>
</dbReference>
<sequence>MQRKHYSRVVQTLFGLALLWSCQNTPTYRTDSASISAGKTTFEAHCVACHSFKSTGIGPNLSGVTESVDPQWLSQFIQNPSALIEARDTRAVALFEKFKTQMPGYGHLGEEAIQQLMAYLHTQKKAKPQTVTERDYISDPIPDRIPHSGLALELEPFIAFPHSSERSPVARINKIAPMHPNANRWFAQDLNGVMYEILENRPIPYLKITDYFEHFKHKPGLGTGFGGFAFHPEFEANGLLYTSHAEEIRDSVRADFTYDDSIPKKLQWVVTEWKQSEPSAQTFRGTHRELFRIDFVTRIHGMQEIAFNPLAQKEDADYGMLYICIGDGGSAENKYTELTQSKSRAWGSIFRIDPRGNNSTNGNYGIPKDNPYSNDSDALGELWAHGFRNPHRLTWNPKNGQLLATDIGHQQIEEVNLILAGKNYGWPKREGTFGMDTQTDMDKVYTLAQKEVDSFEAPTIQFDHDETNAISGGYVYLGEIPELKGKYIFGGIVHGKLYMVHADDIASGTQASIQELSISIGGKKTDFKTLSGNNRTDLRIGIDPNGELVLSTKADGKSYRVIGIFEIQ</sequence>
<dbReference type="EMBL" id="NBWU01000002">
    <property type="protein sequence ID" value="PCE64931.1"/>
    <property type="molecule type" value="Genomic_DNA"/>
</dbReference>
<dbReference type="PROSITE" id="PS51007">
    <property type="entry name" value="CYTC"/>
    <property type="match status" value="1"/>
</dbReference>
<protein>
    <recommendedName>
        <fullName evidence="5">Cytochrome c domain-containing protein</fullName>
    </recommendedName>
</protein>
<dbReference type="SUPFAM" id="SSF46626">
    <property type="entry name" value="Cytochrome c"/>
    <property type="match status" value="1"/>
</dbReference>
<keyword evidence="2 4" id="KW-0479">Metal-binding</keyword>
<dbReference type="PANTHER" id="PTHR19328:SF13">
    <property type="entry name" value="HIPL1 PROTEIN"/>
    <property type="match status" value="1"/>
</dbReference>
<evidence type="ECO:0000256" key="2">
    <source>
        <dbReference type="ARBA" id="ARBA00022723"/>
    </source>
</evidence>
<keyword evidence="7" id="KW-1185">Reference proteome</keyword>
<name>A0A2A4G944_9FLAO</name>
<evidence type="ECO:0000313" key="6">
    <source>
        <dbReference type="EMBL" id="PCE64931.1"/>
    </source>
</evidence>
<accession>A0A2A4G944</accession>
<dbReference type="Gene3D" id="1.10.760.10">
    <property type="entry name" value="Cytochrome c-like domain"/>
    <property type="match status" value="1"/>
</dbReference>
<dbReference type="InterPro" id="IPR036909">
    <property type="entry name" value="Cyt_c-like_dom_sf"/>
</dbReference>
<evidence type="ECO:0000256" key="3">
    <source>
        <dbReference type="ARBA" id="ARBA00023004"/>
    </source>
</evidence>
<keyword evidence="3 4" id="KW-0408">Iron</keyword>
<feature type="domain" description="Cytochrome c" evidence="5">
    <location>
        <begin position="33"/>
        <end position="124"/>
    </location>
</feature>
<evidence type="ECO:0000259" key="5">
    <source>
        <dbReference type="PROSITE" id="PS51007"/>
    </source>
</evidence>
<dbReference type="RefSeq" id="WP_097440211.1">
    <property type="nucleotide sequence ID" value="NZ_KZ300476.1"/>
</dbReference>
<dbReference type="InterPro" id="IPR011042">
    <property type="entry name" value="6-blade_b-propeller_TolB-like"/>
</dbReference>
<dbReference type="GO" id="GO:0009055">
    <property type="term" value="F:electron transfer activity"/>
    <property type="evidence" value="ECO:0007669"/>
    <property type="project" value="InterPro"/>
</dbReference>
<keyword evidence="1 4" id="KW-0349">Heme</keyword>
<dbReference type="Gene3D" id="2.120.10.30">
    <property type="entry name" value="TolB, C-terminal domain"/>
    <property type="match status" value="1"/>
</dbReference>
<dbReference type="SUPFAM" id="SSF50952">
    <property type="entry name" value="Soluble quinoprotein glucose dehydrogenase"/>
    <property type="match status" value="1"/>
</dbReference>
<organism evidence="6 7">
    <name type="scientific">Sediminicola luteus</name>
    <dbReference type="NCBI Taxonomy" id="319238"/>
    <lineage>
        <taxon>Bacteria</taxon>
        <taxon>Pseudomonadati</taxon>
        <taxon>Bacteroidota</taxon>
        <taxon>Flavobacteriia</taxon>
        <taxon>Flavobacteriales</taxon>
        <taxon>Flavobacteriaceae</taxon>
        <taxon>Sediminicola</taxon>
    </lineage>
</organism>
<dbReference type="Pfam" id="PF07995">
    <property type="entry name" value="GSDH"/>
    <property type="match status" value="1"/>
</dbReference>
<evidence type="ECO:0000256" key="1">
    <source>
        <dbReference type="ARBA" id="ARBA00022617"/>
    </source>
</evidence>
<dbReference type="InterPro" id="IPR009056">
    <property type="entry name" value="Cyt_c-like_dom"/>
</dbReference>